<evidence type="ECO:0000256" key="1">
    <source>
        <dbReference type="ARBA" id="ARBA00001936"/>
    </source>
</evidence>
<sequence>MESPSPMRRRRMMREMTRDDKEADAVWEAIDKRMDSRGKDRREARLKQKIEKYRASNQQMRTMMLDVSIEPITAAEYFESGFFPIIHSGAWADIGFRSSMENVYVCVDNFTHDYGFENLSSGPNTFYGIFDGHGGKHVADFACCHLLRIIHEDEDFLHEIENVISSSFLQTDVAFAEACSLDAALASGTTALVATVMGRLLVVANAGDCRVVLCR</sequence>
<dbReference type="PROSITE" id="PS01032">
    <property type="entry name" value="PPM_1"/>
    <property type="match status" value="1"/>
</dbReference>
<dbReference type="EC" id="3.1.3.16" evidence="3"/>
<keyword evidence="7" id="KW-0904">Protein phosphatase</keyword>
<keyword evidence="6" id="KW-0460">Magnesium</keyword>
<evidence type="ECO:0000313" key="11">
    <source>
        <dbReference type="Proteomes" id="UP000233551"/>
    </source>
</evidence>
<protein>
    <recommendedName>
        <fullName evidence="3">protein-serine/threonine phosphatase</fullName>
        <ecNumber evidence="3">3.1.3.16</ecNumber>
    </recommendedName>
</protein>
<dbReference type="InterPro" id="IPR000222">
    <property type="entry name" value="PP2C_BS"/>
</dbReference>
<dbReference type="AlphaFoldDB" id="A0A2I0KL10"/>
<dbReference type="CDD" id="cd00143">
    <property type="entry name" value="PP2Cc"/>
    <property type="match status" value="1"/>
</dbReference>
<dbReference type="Pfam" id="PF00481">
    <property type="entry name" value="PP2C"/>
    <property type="match status" value="1"/>
</dbReference>
<dbReference type="PANTHER" id="PTHR13832">
    <property type="entry name" value="PROTEIN PHOSPHATASE 2C"/>
    <property type="match status" value="1"/>
</dbReference>
<dbReference type="InterPro" id="IPR001932">
    <property type="entry name" value="PPM-type_phosphatase-like_dom"/>
</dbReference>
<dbReference type="GO" id="GO:0046872">
    <property type="term" value="F:metal ion binding"/>
    <property type="evidence" value="ECO:0007669"/>
    <property type="project" value="UniProtKB-KW"/>
</dbReference>
<keyword evidence="5" id="KW-0378">Hydrolase</keyword>
<evidence type="ECO:0000256" key="2">
    <source>
        <dbReference type="ARBA" id="ARBA00001946"/>
    </source>
</evidence>
<name>A0A2I0KL10_PUNGR</name>
<comment type="caution">
    <text evidence="10">The sequence shown here is derived from an EMBL/GenBank/DDBJ whole genome shotgun (WGS) entry which is preliminary data.</text>
</comment>
<evidence type="ECO:0000256" key="8">
    <source>
        <dbReference type="ARBA" id="ARBA00023211"/>
    </source>
</evidence>
<dbReference type="PANTHER" id="PTHR13832:SF790">
    <property type="entry name" value="PROTEIN PHOSPHATASE 2C 22-RELATED"/>
    <property type="match status" value="1"/>
</dbReference>
<evidence type="ECO:0000256" key="4">
    <source>
        <dbReference type="ARBA" id="ARBA00022723"/>
    </source>
</evidence>
<evidence type="ECO:0000313" key="10">
    <source>
        <dbReference type="EMBL" id="PKI69139.1"/>
    </source>
</evidence>
<dbReference type="Pfam" id="PF06424">
    <property type="entry name" value="PRP1_N"/>
    <property type="match status" value="1"/>
</dbReference>
<feature type="domain" description="PPM-type phosphatase" evidence="9">
    <location>
        <begin position="87"/>
        <end position="215"/>
    </location>
</feature>
<dbReference type="InterPro" id="IPR036457">
    <property type="entry name" value="PPM-type-like_dom_sf"/>
</dbReference>
<proteinExistence type="predicted"/>
<comment type="cofactor">
    <cofactor evidence="1">
        <name>Mn(2+)</name>
        <dbReference type="ChEBI" id="CHEBI:29035"/>
    </cofactor>
</comment>
<evidence type="ECO:0000259" key="9">
    <source>
        <dbReference type="PROSITE" id="PS51746"/>
    </source>
</evidence>
<dbReference type="Gene3D" id="3.60.40.10">
    <property type="entry name" value="PPM-type phosphatase domain"/>
    <property type="match status" value="1"/>
</dbReference>
<evidence type="ECO:0000256" key="7">
    <source>
        <dbReference type="ARBA" id="ARBA00022912"/>
    </source>
</evidence>
<keyword evidence="8" id="KW-0464">Manganese</keyword>
<comment type="cofactor">
    <cofactor evidence="2">
        <name>Mg(2+)</name>
        <dbReference type="ChEBI" id="CHEBI:18420"/>
    </cofactor>
</comment>
<keyword evidence="4" id="KW-0479">Metal-binding</keyword>
<dbReference type="GO" id="GO:0000398">
    <property type="term" value="P:mRNA splicing, via spliceosome"/>
    <property type="evidence" value="ECO:0007669"/>
    <property type="project" value="InterPro"/>
</dbReference>
<evidence type="ECO:0000256" key="3">
    <source>
        <dbReference type="ARBA" id="ARBA00013081"/>
    </source>
</evidence>
<dbReference type="InterPro" id="IPR015655">
    <property type="entry name" value="PP2C"/>
</dbReference>
<dbReference type="EMBL" id="PGOL01000522">
    <property type="protein sequence ID" value="PKI69139.1"/>
    <property type="molecule type" value="Genomic_DNA"/>
</dbReference>
<dbReference type="STRING" id="22663.A0A2I0KL10"/>
<dbReference type="SUPFAM" id="SSF81606">
    <property type="entry name" value="PP2C-like"/>
    <property type="match status" value="1"/>
</dbReference>
<dbReference type="Proteomes" id="UP000233551">
    <property type="component" value="Unassembled WGS sequence"/>
</dbReference>
<evidence type="ECO:0000256" key="5">
    <source>
        <dbReference type="ARBA" id="ARBA00022801"/>
    </source>
</evidence>
<keyword evidence="11" id="KW-1185">Reference proteome</keyword>
<accession>A0A2I0KL10</accession>
<dbReference type="InterPro" id="IPR010491">
    <property type="entry name" value="PRP1_N"/>
</dbReference>
<evidence type="ECO:0000256" key="6">
    <source>
        <dbReference type="ARBA" id="ARBA00022842"/>
    </source>
</evidence>
<gene>
    <name evidence="10" type="ORF">CRG98_010494</name>
</gene>
<dbReference type="GO" id="GO:0004722">
    <property type="term" value="F:protein serine/threonine phosphatase activity"/>
    <property type="evidence" value="ECO:0007669"/>
    <property type="project" value="UniProtKB-EC"/>
</dbReference>
<organism evidence="10 11">
    <name type="scientific">Punica granatum</name>
    <name type="common">Pomegranate</name>
    <dbReference type="NCBI Taxonomy" id="22663"/>
    <lineage>
        <taxon>Eukaryota</taxon>
        <taxon>Viridiplantae</taxon>
        <taxon>Streptophyta</taxon>
        <taxon>Embryophyta</taxon>
        <taxon>Tracheophyta</taxon>
        <taxon>Spermatophyta</taxon>
        <taxon>Magnoliopsida</taxon>
        <taxon>eudicotyledons</taxon>
        <taxon>Gunneridae</taxon>
        <taxon>Pentapetalae</taxon>
        <taxon>rosids</taxon>
        <taxon>malvids</taxon>
        <taxon>Myrtales</taxon>
        <taxon>Lythraceae</taxon>
        <taxon>Punica</taxon>
    </lineage>
</organism>
<dbReference type="PROSITE" id="PS51746">
    <property type="entry name" value="PPM_2"/>
    <property type="match status" value="1"/>
</dbReference>
<reference evidence="10 11" key="1">
    <citation type="submission" date="2017-11" db="EMBL/GenBank/DDBJ databases">
        <title>De-novo sequencing of pomegranate (Punica granatum L.) genome.</title>
        <authorList>
            <person name="Akparov Z."/>
            <person name="Amiraslanov A."/>
            <person name="Hajiyeva S."/>
            <person name="Abbasov M."/>
            <person name="Kaur K."/>
            <person name="Hamwieh A."/>
            <person name="Solovyev V."/>
            <person name="Salamov A."/>
            <person name="Braich B."/>
            <person name="Kosarev P."/>
            <person name="Mahmoud A."/>
            <person name="Hajiyev E."/>
            <person name="Babayeva S."/>
            <person name="Izzatullayeva V."/>
            <person name="Mammadov A."/>
            <person name="Mammadov A."/>
            <person name="Sharifova S."/>
            <person name="Ojaghi J."/>
            <person name="Eynullazada K."/>
            <person name="Bayramov B."/>
            <person name="Abdulazimova A."/>
            <person name="Shahmuradov I."/>
        </authorList>
    </citation>
    <scope>NUCLEOTIDE SEQUENCE [LARGE SCALE GENOMIC DNA]</scope>
    <source>
        <strain evidence="11">cv. AG2017</strain>
        <tissue evidence="10">Leaf</tissue>
    </source>
</reference>